<dbReference type="SUPFAM" id="SSF103473">
    <property type="entry name" value="MFS general substrate transporter"/>
    <property type="match status" value="1"/>
</dbReference>
<dbReference type="InParanoid" id="A0A7R8Z2W5"/>
<dbReference type="EMBL" id="LR899013">
    <property type="protein sequence ID" value="CAD7091337.1"/>
    <property type="molecule type" value="Genomic_DNA"/>
</dbReference>
<feature type="transmembrane region" description="Helical" evidence="2">
    <location>
        <begin position="51"/>
        <end position="76"/>
    </location>
</feature>
<organism evidence="3 4">
    <name type="scientific">Hermetia illucens</name>
    <name type="common">Black soldier fly</name>
    <dbReference type="NCBI Taxonomy" id="343691"/>
    <lineage>
        <taxon>Eukaryota</taxon>
        <taxon>Metazoa</taxon>
        <taxon>Ecdysozoa</taxon>
        <taxon>Arthropoda</taxon>
        <taxon>Hexapoda</taxon>
        <taxon>Insecta</taxon>
        <taxon>Pterygota</taxon>
        <taxon>Neoptera</taxon>
        <taxon>Endopterygota</taxon>
        <taxon>Diptera</taxon>
        <taxon>Brachycera</taxon>
        <taxon>Stratiomyomorpha</taxon>
        <taxon>Stratiomyidae</taxon>
        <taxon>Hermetiinae</taxon>
        <taxon>Hermetia</taxon>
    </lineage>
</organism>
<feature type="transmembrane region" description="Helical" evidence="2">
    <location>
        <begin position="349"/>
        <end position="370"/>
    </location>
</feature>
<evidence type="ECO:0000313" key="4">
    <source>
        <dbReference type="Proteomes" id="UP000594454"/>
    </source>
</evidence>
<feature type="transmembrane region" description="Helical" evidence="2">
    <location>
        <begin position="309"/>
        <end position="329"/>
    </location>
</feature>
<keyword evidence="4" id="KW-1185">Reference proteome</keyword>
<feature type="transmembrane region" description="Helical" evidence="2">
    <location>
        <begin position="377"/>
        <end position="396"/>
    </location>
</feature>
<accession>A0A7R8Z2W5</accession>
<dbReference type="Gene3D" id="1.20.1250.20">
    <property type="entry name" value="MFS general substrate transporter like domains"/>
    <property type="match status" value="2"/>
</dbReference>
<feature type="transmembrane region" description="Helical" evidence="2">
    <location>
        <begin position="437"/>
        <end position="455"/>
    </location>
</feature>
<evidence type="ECO:0000256" key="1">
    <source>
        <dbReference type="SAM" id="MobiDB-lite"/>
    </source>
</evidence>
<evidence type="ECO:0000313" key="3">
    <source>
        <dbReference type="EMBL" id="CAD7091337.1"/>
    </source>
</evidence>
<dbReference type="OrthoDB" id="6499973at2759"/>
<dbReference type="Proteomes" id="UP000594454">
    <property type="component" value="Chromosome 5"/>
</dbReference>
<dbReference type="InterPro" id="IPR011701">
    <property type="entry name" value="MFS"/>
</dbReference>
<dbReference type="InterPro" id="IPR050327">
    <property type="entry name" value="Proton-linked_MCT"/>
</dbReference>
<dbReference type="InterPro" id="IPR036259">
    <property type="entry name" value="MFS_trans_sf"/>
</dbReference>
<dbReference type="PANTHER" id="PTHR11360">
    <property type="entry name" value="MONOCARBOXYLATE TRANSPORTER"/>
    <property type="match status" value="1"/>
</dbReference>
<evidence type="ECO:0000256" key="2">
    <source>
        <dbReference type="SAM" id="Phobius"/>
    </source>
</evidence>
<feature type="transmembrane region" description="Helical" evidence="2">
    <location>
        <begin position="88"/>
        <end position="107"/>
    </location>
</feature>
<dbReference type="PANTHER" id="PTHR11360:SF309">
    <property type="entry name" value="MONOCARBOXYLATE TRANSPORTER 7-LIKE PROTEIN"/>
    <property type="match status" value="1"/>
</dbReference>
<dbReference type="GO" id="GO:0008028">
    <property type="term" value="F:monocarboxylic acid transmembrane transporter activity"/>
    <property type="evidence" value="ECO:0007669"/>
    <property type="project" value="TreeGrafter"/>
</dbReference>
<keyword evidence="2" id="KW-0472">Membrane</keyword>
<dbReference type="AlphaFoldDB" id="A0A7R8Z2W5"/>
<feature type="transmembrane region" description="Helical" evidence="2">
    <location>
        <begin position="21"/>
        <end position="45"/>
    </location>
</feature>
<feature type="transmembrane region" description="Helical" evidence="2">
    <location>
        <begin position="113"/>
        <end position="132"/>
    </location>
</feature>
<sequence length="508" mass="56179">MRSVKEGSKYKLVPPEGGWGYVVAMGKVTAFLSMFGAMHGFALIFNDFLKVIGVGTSIVAILGSSSSGAMSFAGLFSNLLTQKFSKRNIGVVAAIAYCIGSSFQIFANSTWPLFVAAILHGAALGVMLPIVFSTFNHYFVERRAFITSATQILIGVGQVGAPLGVQYLLEVYGFRGCLAILTAINFHSVLGMLVMHPVEWHMKKVPITEEEKVGKNRKQGQEELPNGKSKSEDVEQMKPLMVAPEDKPYTKTISSLRASANPSRRGSFVSVADWAGSLVISEILEPEVKPSKKWTFIGNLLDLKLLKDLVYVNLVVGIVFTFYADFSFSSFQPLYLFEIDYTQVEVSQIIAVGTGADLVARCILTAVSAVVVVPPKLCFFVAVILSLVARVAFFYIEDFWGMVIITATIGFLKTWLHVPVGLIFAEYLPKERFATGYGLFMFLQGMFTLSMGPVIRYTREFTRSYIWVFHVLNMFMVITLIVWSVEYLCRRFCCSVKSESGRNSPKGA</sequence>
<protein>
    <submittedName>
        <fullName evidence="3">Uncharacterized protein</fullName>
    </submittedName>
</protein>
<feature type="transmembrane region" description="Helical" evidence="2">
    <location>
        <begin position="171"/>
        <end position="194"/>
    </location>
</feature>
<name>A0A7R8Z2W5_HERIL</name>
<keyword evidence="2" id="KW-1133">Transmembrane helix</keyword>
<feature type="transmembrane region" description="Helical" evidence="2">
    <location>
        <begin position="402"/>
        <end position="425"/>
    </location>
</feature>
<keyword evidence="2" id="KW-0812">Transmembrane</keyword>
<feature type="region of interest" description="Disordered" evidence="1">
    <location>
        <begin position="211"/>
        <end position="235"/>
    </location>
</feature>
<proteinExistence type="predicted"/>
<reference evidence="3 4" key="1">
    <citation type="submission" date="2020-11" db="EMBL/GenBank/DDBJ databases">
        <authorList>
            <person name="Wallbank WR R."/>
            <person name="Pardo Diaz C."/>
            <person name="Kozak K."/>
            <person name="Martin S."/>
            <person name="Jiggins C."/>
            <person name="Moest M."/>
            <person name="Warren A I."/>
            <person name="Generalovic N T."/>
            <person name="Byers J.R.P. K."/>
            <person name="Montejo-Kovacevich G."/>
            <person name="Yen C E."/>
        </authorList>
    </citation>
    <scope>NUCLEOTIDE SEQUENCE [LARGE SCALE GENOMIC DNA]</scope>
</reference>
<feature type="transmembrane region" description="Helical" evidence="2">
    <location>
        <begin position="144"/>
        <end position="165"/>
    </location>
</feature>
<gene>
    <name evidence="3" type="ORF">HERILL_LOCUS13756</name>
</gene>
<dbReference type="Pfam" id="PF07690">
    <property type="entry name" value="MFS_1"/>
    <property type="match status" value="1"/>
</dbReference>
<feature type="transmembrane region" description="Helical" evidence="2">
    <location>
        <begin position="467"/>
        <end position="489"/>
    </location>
</feature>